<dbReference type="PANTHER" id="PTHR44858">
    <property type="entry name" value="TETRATRICOPEPTIDE REPEAT PROTEIN 6"/>
    <property type="match status" value="1"/>
</dbReference>
<dbReference type="InterPro" id="IPR050498">
    <property type="entry name" value="Ycf3"/>
</dbReference>
<accession>A0A386Z5U3</accession>
<dbReference type="Pfam" id="PF14559">
    <property type="entry name" value="TPR_19"/>
    <property type="match status" value="1"/>
</dbReference>
<protein>
    <submittedName>
        <fullName evidence="5">Tetratricopeptide repeat protein</fullName>
    </submittedName>
</protein>
<feature type="transmembrane region" description="Helical" evidence="4">
    <location>
        <begin position="260"/>
        <end position="278"/>
    </location>
</feature>
<keyword evidence="1" id="KW-0677">Repeat</keyword>
<sequence length="329" mass="36777">MSEKIEKALILTELGRLEAARDMLAEVLAGEPEDALALARMADLCRQLGEYERALEFSASALRVTPDSTYVWRVRALSEFRLGMDTSGEVAAGHRARAVEAARHAVELDPSSVDNLRVQATTQWDTDPSAALQLLDRALELDPDNAQVHVLRGLIFRWQLSVSDKLARAEAAFREALRLEPEHSQALYELALITRVRGDLSTGTQQLRRVAELDPEYGGRVREQLDRVAAVLKKRTTRWAARVVASQDRRRTVGYRFRRFAAIFVALMLIRVVIAAVSHDSSTPPEHNYYSPPPTFPSYLQHFTLPPMPTWPPSVTPGQGLPQLPSAPR</sequence>
<dbReference type="InterPro" id="IPR011990">
    <property type="entry name" value="TPR-like_helical_dom_sf"/>
</dbReference>
<proteinExistence type="predicted"/>
<dbReference type="OrthoDB" id="4558825at2"/>
<name>A0A386Z5U3_9NOCA</name>
<dbReference type="Pfam" id="PF13432">
    <property type="entry name" value="TPR_16"/>
    <property type="match status" value="1"/>
</dbReference>
<feature type="repeat" description="TPR" evidence="3">
    <location>
        <begin position="35"/>
        <end position="68"/>
    </location>
</feature>
<dbReference type="PANTHER" id="PTHR44858:SF1">
    <property type="entry name" value="UDP-N-ACETYLGLUCOSAMINE--PEPTIDE N-ACETYLGLUCOSAMINYLTRANSFERASE SPINDLY-RELATED"/>
    <property type="match status" value="1"/>
</dbReference>
<dbReference type="EMBL" id="CP032568">
    <property type="protein sequence ID" value="AYF73088.1"/>
    <property type="molecule type" value="Genomic_DNA"/>
</dbReference>
<organism evidence="5 6">
    <name type="scientific">Nocardia yunnanensis</name>
    <dbReference type="NCBI Taxonomy" id="2382165"/>
    <lineage>
        <taxon>Bacteria</taxon>
        <taxon>Bacillati</taxon>
        <taxon>Actinomycetota</taxon>
        <taxon>Actinomycetes</taxon>
        <taxon>Mycobacteriales</taxon>
        <taxon>Nocardiaceae</taxon>
        <taxon>Nocardia</taxon>
    </lineage>
</organism>
<dbReference type="SUPFAM" id="SSF48452">
    <property type="entry name" value="TPR-like"/>
    <property type="match status" value="1"/>
</dbReference>
<dbReference type="Proteomes" id="UP000267164">
    <property type="component" value="Chromosome"/>
</dbReference>
<evidence type="ECO:0000313" key="5">
    <source>
        <dbReference type="EMBL" id="AYF73088.1"/>
    </source>
</evidence>
<dbReference type="PROSITE" id="PS50005">
    <property type="entry name" value="TPR"/>
    <property type="match status" value="1"/>
</dbReference>
<keyword evidence="2 3" id="KW-0802">TPR repeat</keyword>
<dbReference type="RefSeq" id="WP_120735029.1">
    <property type="nucleotide sequence ID" value="NZ_CP032568.1"/>
</dbReference>
<keyword evidence="4" id="KW-0812">Transmembrane</keyword>
<evidence type="ECO:0000313" key="6">
    <source>
        <dbReference type="Proteomes" id="UP000267164"/>
    </source>
</evidence>
<dbReference type="InterPro" id="IPR019734">
    <property type="entry name" value="TPR_rpt"/>
</dbReference>
<dbReference type="SMART" id="SM00028">
    <property type="entry name" value="TPR"/>
    <property type="match status" value="4"/>
</dbReference>
<keyword evidence="4" id="KW-1133">Transmembrane helix</keyword>
<dbReference type="KEGG" id="nyu:D7D52_03515"/>
<reference evidence="5 6" key="1">
    <citation type="submission" date="2018-09" db="EMBL/GenBank/DDBJ databases">
        <title>Nocardia yunnanensis sp. nov., an actinomycete isolated from a soil sample.</title>
        <authorList>
            <person name="Zhang J."/>
        </authorList>
    </citation>
    <scope>NUCLEOTIDE SEQUENCE [LARGE SCALE GENOMIC DNA]</scope>
    <source>
        <strain evidence="5 6">CFHS0054</strain>
    </source>
</reference>
<evidence type="ECO:0000256" key="3">
    <source>
        <dbReference type="PROSITE-ProRule" id="PRU00339"/>
    </source>
</evidence>
<dbReference type="Gene3D" id="1.25.40.10">
    <property type="entry name" value="Tetratricopeptide repeat domain"/>
    <property type="match status" value="1"/>
</dbReference>
<evidence type="ECO:0000256" key="2">
    <source>
        <dbReference type="ARBA" id="ARBA00022803"/>
    </source>
</evidence>
<keyword evidence="4" id="KW-0472">Membrane</keyword>
<evidence type="ECO:0000256" key="1">
    <source>
        <dbReference type="ARBA" id="ARBA00022737"/>
    </source>
</evidence>
<dbReference type="AlphaFoldDB" id="A0A386Z5U3"/>
<evidence type="ECO:0000256" key="4">
    <source>
        <dbReference type="SAM" id="Phobius"/>
    </source>
</evidence>
<gene>
    <name evidence="5" type="ORF">D7D52_03515</name>
</gene>
<keyword evidence="6" id="KW-1185">Reference proteome</keyword>